<keyword evidence="3" id="KW-0813">Transport</keyword>
<name>A0AAV1Z5M0_9ARAC</name>
<evidence type="ECO:0000256" key="8">
    <source>
        <dbReference type="ARBA" id="ARBA00023065"/>
    </source>
</evidence>
<keyword evidence="7" id="KW-0915">Sodium</keyword>
<dbReference type="GO" id="GO:0006814">
    <property type="term" value="P:sodium ion transport"/>
    <property type="evidence" value="ECO:0007669"/>
    <property type="project" value="UniProtKB-KW"/>
</dbReference>
<feature type="transmembrane region" description="Helical" evidence="12">
    <location>
        <begin position="407"/>
        <end position="429"/>
    </location>
</feature>
<evidence type="ECO:0000256" key="5">
    <source>
        <dbReference type="ARBA" id="ARBA00022692"/>
    </source>
</evidence>
<dbReference type="GO" id="GO:0005886">
    <property type="term" value="C:plasma membrane"/>
    <property type="evidence" value="ECO:0007669"/>
    <property type="project" value="UniProtKB-SubCell"/>
</dbReference>
<keyword evidence="9 12" id="KW-0472">Membrane</keyword>
<feature type="transmembrane region" description="Helical" evidence="12">
    <location>
        <begin position="273"/>
        <end position="299"/>
    </location>
</feature>
<feature type="transmembrane region" description="Helical" evidence="12">
    <location>
        <begin position="6"/>
        <end position="27"/>
    </location>
</feature>
<evidence type="ECO:0000256" key="11">
    <source>
        <dbReference type="RuleBase" id="RU362091"/>
    </source>
</evidence>
<keyword evidence="4" id="KW-1003">Cell membrane</keyword>
<protein>
    <recommendedName>
        <fullName evidence="15">Sodium-dependent multivitamin transporter</fullName>
    </recommendedName>
</protein>
<comment type="caution">
    <text evidence="13">The sequence shown here is derived from an EMBL/GenBank/DDBJ whole genome shotgun (WGS) entry which is preliminary data.</text>
</comment>
<dbReference type="NCBIfam" id="TIGR00813">
    <property type="entry name" value="sss"/>
    <property type="match status" value="1"/>
</dbReference>
<keyword evidence="6 12" id="KW-1133">Transmembrane helix</keyword>
<evidence type="ECO:0000313" key="14">
    <source>
        <dbReference type="Proteomes" id="UP001497382"/>
    </source>
</evidence>
<dbReference type="InterPro" id="IPR001734">
    <property type="entry name" value="Na/solute_symporter"/>
</dbReference>
<feature type="transmembrane region" description="Helical" evidence="12">
    <location>
        <begin position="80"/>
        <end position="103"/>
    </location>
</feature>
<comment type="similarity">
    <text evidence="2 11">Belongs to the sodium:solute symporter (SSF) (TC 2.A.21) family.</text>
</comment>
<evidence type="ECO:0000256" key="2">
    <source>
        <dbReference type="ARBA" id="ARBA00006434"/>
    </source>
</evidence>
<evidence type="ECO:0000256" key="4">
    <source>
        <dbReference type="ARBA" id="ARBA00022475"/>
    </source>
</evidence>
<dbReference type="Proteomes" id="UP001497382">
    <property type="component" value="Unassembled WGS sequence"/>
</dbReference>
<organism evidence="13 14">
    <name type="scientific">Larinioides sclopetarius</name>
    <dbReference type="NCBI Taxonomy" id="280406"/>
    <lineage>
        <taxon>Eukaryota</taxon>
        <taxon>Metazoa</taxon>
        <taxon>Ecdysozoa</taxon>
        <taxon>Arthropoda</taxon>
        <taxon>Chelicerata</taxon>
        <taxon>Arachnida</taxon>
        <taxon>Araneae</taxon>
        <taxon>Araneomorphae</taxon>
        <taxon>Entelegynae</taxon>
        <taxon>Araneoidea</taxon>
        <taxon>Araneidae</taxon>
        <taxon>Larinioides</taxon>
    </lineage>
</organism>
<evidence type="ECO:0000256" key="12">
    <source>
        <dbReference type="SAM" id="Phobius"/>
    </source>
</evidence>
<evidence type="ECO:0000256" key="6">
    <source>
        <dbReference type="ARBA" id="ARBA00022989"/>
    </source>
</evidence>
<dbReference type="Pfam" id="PF00474">
    <property type="entry name" value="SSF"/>
    <property type="match status" value="1"/>
</dbReference>
<dbReference type="CDD" id="cd11492">
    <property type="entry name" value="SLC5sbd_NIS-SMVT"/>
    <property type="match status" value="1"/>
</dbReference>
<feature type="transmembrane region" description="Helical" evidence="12">
    <location>
        <begin position="441"/>
        <end position="460"/>
    </location>
</feature>
<feature type="transmembrane region" description="Helical" evidence="12">
    <location>
        <begin position="519"/>
        <end position="541"/>
    </location>
</feature>
<keyword evidence="5 12" id="KW-0812">Transmembrane</keyword>
<dbReference type="GO" id="GO:0015293">
    <property type="term" value="F:symporter activity"/>
    <property type="evidence" value="ECO:0007669"/>
    <property type="project" value="TreeGrafter"/>
</dbReference>
<evidence type="ECO:0008006" key="15">
    <source>
        <dbReference type="Google" id="ProtNLM"/>
    </source>
</evidence>
<keyword evidence="14" id="KW-1185">Reference proteome</keyword>
<dbReference type="PANTHER" id="PTHR42985">
    <property type="entry name" value="SODIUM-COUPLED MONOCARBOXYLATE TRANSPORTER"/>
    <property type="match status" value="1"/>
</dbReference>
<comment type="subcellular location">
    <subcellularLocation>
        <location evidence="1">Cell membrane</location>
        <topology evidence="1">Multi-pass membrane protein</topology>
    </subcellularLocation>
</comment>
<feature type="transmembrane region" description="Helical" evidence="12">
    <location>
        <begin position="151"/>
        <end position="172"/>
    </location>
</feature>
<sequence length="608" mass="66760">MALSLGIVDYILIVVAIAISLLIGLYFRFSGGHQKTTTEFLMGNQNVHIVPVAISVIATSLSSVSLLGVPAEMYLYGTQYAIAGLGIPLGGLLAAYGFLPVFYEMQVSTTYEYLERRFSKTTRTFVATLYTILTVLDMGVVLYAPALALNAVTGISTWASILSLAGVCVIYSSQGGLKAVVWTVVFQSALMYVAMVAVIIKISMMLGFTEVFQIGIKGGRFIFFEFSGDLTKRYTFWNSFAYGFTFWLLLYGTNQSTIQRFLSVGSLKKAQQALILSIPFLIFFTVFTLWDGIALYALFHDCDPIEDERVKLRSADQLMPYGIIYIFGKIPGITGLCIAGVFSASLGTLSSAVNALANITVEDFIKPFCCFKNISDTWMTFIAKLLAVGYTGLILLMALVASSFGSILEAATIVYCMITAPILGIYLLGMFTTTANEKGTLIGLLMGVALYAWAGFGNNITKPAITTLPRSTAGCHTNSSVDLLSVSTEASVTESVTEILNFTRDEESSDIFEVYKLSYMWLPLFSVAVTLVVGYITSFLLKLCIQVPEVKPETISPFVRKFYFKSLKKTDEPKSKEKKKRSGHKVYETRKYSTSISTISCNKFCDSF</sequence>
<gene>
    <name evidence="13" type="ORF">LARSCL_LOCUS3018</name>
</gene>
<evidence type="ECO:0000256" key="9">
    <source>
        <dbReference type="ARBA" id="ARBA00023136"/>
    </source>
</evidence>
<evidence type="ECO:0000256" key="1">
    <source>
        <dbReference type="ARBA" id="ARBA00004651"/>
    </source>
</evidence>
<dbReference type="AlphaFoldDB" id="A0AAV1Z5M0"/>
<evidence type="ECO:0000256" key="3">
    <source>
        <dbReference type="ARBA" id="ARBA00022448"/>
    </source>
</evidence>
<dbReference type="PANTHER" id="PTHR42985:SF40">
    <property type="entry name" value="LD47995P-RELATED"/>
    <property type="match status" value="1"/>
</dbReference>
<feature type="transmembrane region" description="Helical" evidence="12">
    <location>
        <begin position="124"/>
        <end position="145"/>
    </location>
</feature>
<feature type="transmembrane region" description="Helical" evidence="12">
    <location>
        <begin position="179"/>
        <end position="200"/>
    </location>
</feature>
<feature type="transmembrane region" description="Helical" evidence="12">
    <location>
        <begin position="319"/>
        <end position="342"/>
    </location>
</feature>
<keyword evidence="10" id="KW-0739">Sodium transport</keyword>
<evidence type="ECO:0000313" key="13">
    <source>
        <dbReference type="EMBL" id="CAL1266300.1"/>
    </source>
</evidence>
<evidence type="ECO:0000256" key="10">
    <source>
        <dbReference type="ARBA" id="ARBA00023201"/>
    </source>
</evidence>
<proteinExistence type="inferred from homology"/>
<keyword evidence="8" id="KW-0406">Ion transport</keyword>
<feature type="transmembrane region" description="Helical" evidence="12">
    <location>
        <begin position="234"/>
        <end position="252"/>
    </location>
</feature>
<reference evidence="13 14" key="1">
    <citation type="submission" date="2024-04" db="EMBL/GenBank/DDBJ databases">
        <authorList>
            <person name="Rising A."/>
            <person name="Reimegard J."/>
            <person name="Sonavane S."/>
            <person name="Akerstrom W."/>
            <person name="Nylinder S."/>
            <person name="Hedman E."/>
            <person name="Kallberg Y."/>
        </authorList>
    </citation>
    <scope>NUCLEOTIDE SEQUENCE [LARGE SCALE GENOMIC DNA]</scope>
</reference>
<dbReference type="PROSITE" id="PS50283">
    <property type="entry name" value="NA_SOLUT_SYMP_3"/>
    <property type="match status" value="1"/>
</dbReference>
<feature type="transmembrane region" description="Helical" evidence="12">
    <location>
        <begin position="47"/>
        <end position="68"/>
    </location>
</feature>
<feature type="transmembrane region" description="Helical" evidence="12">
    <location>
        <begin position="381"/>
        <end position="401"/>
    </location>
</feature>
<dbReference type="Gene3D" id="1.20.1730.10">
    <property type="entry name" value="Sodium/glucose cotransporter"/>
    <property type="match status" value="1"/>
</dbReference>
<dbReference type="InterPro" id="IPR038377">
    <property type="entry name" value="Na/Glc_symporter_sf"/>
</dbReference>
<accession>A0AAV1Z5M0</accession>
<dbReference type="InterPro" id="IPR051163">
    <property type="entry name" value="Sodium:Solute_Symporter_SSF"/>
</dbReference>
<dbReference type="EMBL" id="CAXIEN010000023">
    <property type="protein sequence ID" value="CAL1266300.1"/>
    <property type="molecule type" value="Genomic_DNA"/>
</dbReference>
<evidence type="ECO:0000256" key="7">
    <source>
        <dbReference type="ARBA" id="ARBA00023053"/>
    </source>
</evidence>